<sequence>MSGKEDPKIPLTTIAERGDLILYVGGTKDAKRQDVKKLLVSSAILIQLSKVFAAPLGPHFREGQASRSESDPQVIELPEDNTNAIEDMCNLLHLNVVADRSRPKAKSDAPRVLCLAVAIDKYDLVDVLRLQWLGLLHAISTEGPQLVAAAAYVLDQPDAFWAATRRWTMDGRHVSIHESLRHDKVCRYLPARIFGDLRSIG</sequence>
<keyword evidence="2" id="KW-1185">Reference proteome</keyword>
<reference evidence="1" key="1">
    <citation type="submission" date="2022-06" db="EMBL/GenBank/DDBJ databases">
        <title>Complete genome sequences of two strains of the flax pathogen Septoria linicola.</title>
        <authorList>
            <person name="Lapalu N."/>
            <person name="Simon A."/>
            <person name="Demenou B."/>
            <person name="Paumier D."/>
            <person name="Guillot M.-P."/>
            <person name="Gout L."/>
            <person name="Valade R."/>
        </authorList>
    </citation>
    <scope>NUCLEOTIDE SEQUENCE</scope>
    <source>
        <strain evidence="1">SE15195</strain>
    </source>
</reference>
<gene>
    <name evidence="1" type="ORF">Slin15195_G083910</name>
</gene>
<evidence type="ECO:0000313" key="2">
    <source>
        <dbReference type="Proteomes" id="UP001056384"/>
    </source>
</evidence>
<proteinExistence type="predicted"/>
<protein>
    <submittedName>
        <fullName evidence="1">SKP1/BTB/POZ domain superfamily protein</fullName>
    </submittedName>
</protein>
<dbReference type="Proteomes" id="UP001056384">
    <property type="component" value="Chromosome 7"/>
</dbReference>
<dbReference type="EMBL" id="CP099424">
    <property type="protein sequence ID" value="USW55072.1"/>
    <property type="molecule type" value="Genomic_DNA"/>
</dbReference>
<name>A0A9Q9ASN2_9PEZI</name>
<dbReference type="Gene3D" id="3.30.710.10">
    <property type="entry name" value="Potassium Channel Kv1.1, Chain A"/>
    <property type="match status" value="1"/>
</dbReference>
<dbReference type="InterPro" id="IPR011333">
    <property type="entry name" value="SKP1/BTB/POZ_sf"/>
</dbReference>
<dbReference type="AlphaFoldDB" id="A0A9Q9ASN2"/>
<evidence type="ECO:0000313" key="1">
    <source>
        <dbReference type="EMBL" id="USW55072.1"/>
    </source>
</evidence>
<accession>A0A9Q9ASN2</accession>
<organism evidence="1 2">
    <name type="scientific">Septoria linicola</name>
    <dbReference type="NCBI Taxonomy" id="215465"/>
    <lineage>
        <taxon>Eukaryota</taxon>
        <taxon>Fungi</taxon>
        <taxon>Dikarya</taxon>
        <taxon>Ascomycota</taxon>
        <taxon>Pezizomycotina</taxon>
        <taxon>Dothideomycetes</taxon>
        <taxon>Dothideomycetidae</taxon>
        <taxon>Mycosphaerellales</taxon>
        <taxon>Mycosphaerellaceae</taxon>
        <taxon>Septoria</taxon>
    </lineage>
</organism>